<dbReference type="AlphaFoldDB" id="F7ZDI0"/>
<dbReference type="Pfam" id="PF14023">
    <property type="entry name" value="Bestrophin-like"/>
    <property type="match status" value="1"/>
</dbReference>
<feature type="transmembrane region" description="Helical" evidence="1">
    <location>
        <begin position="50"/>
        <end position="71"/>
    </location>
</feature>
<dbReference type="STRING" id="391595.RLO149_c026190"/>
<dbReference type="Proteomes" id="UP000001353">
    <property type="component" value="Chromosome"/>
</dbReference>
<organism evidence="2 3">
    <name type="scientific">Roseobacter litoralis (strain ATCC 49566 / DSM 6996 / JCM 21268 / NBRC 15278 / OCh 149)</name>
    <dbReference type="NCBI Taxonomy" id="391595"/>
    <lineage>
        <taxon>Bacteria</taxon>
        <taxon>Pseudomonadati</taxon>
        <taxon>Pseudomonadota</taxon>
        <taxon>Alphaproteobacteria</taxon>
        <taxon>Rhodobacterales</taxon>
        <taxon>Roseobacteraceae</taxon>
        <taxon>Roseobacter</taxon>
    </lineage>
</organism>
<feature type="transmembrane region" description="Helical" evidence="1">
    <location>
        <begin position="12"/>
        <end position="30"/>
    </location>
</feature>
<keyword evidence="1" id="KW-0812">Transmembrane</keyword>
<keyword evidence="1" id="KW-0472">Membrane</keyword>
<dbReference type="KEGG" id="rli:RLO149_c026190"/>
<reference evidence="2 3" key="1">
    <citation type="journal article" date="2011" name="BMC Genomics">
        <title>Comparative genome analysis and genome-guided physiological analysis of Roseobacter litoralis.</title>
        <authorList>
            <person name="Kalhoefer D."/>
            <person name="Thole S."/>
            <person name="Voget S."/>
            <person name="Lehmann R."/>
            <person name="Liesegang H."/>
            <person name="Wollher A."/>
            <person name="Daniel R."/>
            <person name="Simon M."/>
            <person name="Brinkhoff T."/>
        </authorList>
    </citation>
    <scope>NUCLEOTIDE SEQUENCE [LARGE SCALE GENOMIC DNA]</scope>
    <source>
        <strain evidence="3">ATCC 49566 / DSM 6996 / JCM 21268 / NBRC 15278 / OCh 149</strain>
    </source>
</reference>
<name>F7ZDI0_ROSLO</name>
<feature type="transmembrane region" description="Helical" evidence="1">
    <location>
        <begin position="219"/>
        <end position="237"/>
    </location>
</feature>
<dbReference type="RefSeq" id="WP_013962501.1">
    <property type="nucleotide sequence ID" value="NC_015730.1"/>
</dbReference>
<keyword evidence="1" id="KW-1133">Transmembrane helix</keyword>
<evidence type="ECO:0008006" key="4">
    <source>
        <dbReference type="Google" id="ProtNLM"/>
    </source>
</evidence>
<dbReference type="InterPro" id="IPR025333">
    <property type="entry name" value="DUF4239"/>
</dbReference>
<protein>
    <recommendedName>
        <fullName evidence="4">DUF4239 domain-containing protein</fullName>
    </recommendedName>
</protein>
<gene>
    <name evidence="2" type="ordered locus">RLO149_c026190</name>
</gene>
<accession>F7ZDI0</accession>
<evidence type="ECO:0000313" key="2">
    <source>
        <dbReference type="EMBL" id="AEI94582.1"/>
    </source>
</evidence>
<evidence type="ECO:0000256" key="1">
    <source>
        <dbReference type="SAM" id="Phobius"/>
    </source>
</evidence>
<dbReference type="eggNOG" id="ENOG502Z8P1">
    <property type="taxonomic scope" value="Bacteria"/>
</dbReference>
<dbReference type="EMBL" id="CP002623">
    <property type="protein sequence ID" value="AEI94582.1"/>
    <property type="molecule type" value="Genomic_DNA"/>
</dbReference>
<evidence type="ECO:0000313" key="3">
    <source>
        <dbReference type="Proteomes" id="UP000001353"/>
    </source>
</evidence>
<dbReference type="HOGENOM" id="CLU_086345_0_0_5"/>
<feature type="transmembrane region" description="Helical" evidence="1">
    <location>
        <begin position="190"/>
        <end position="207"/>
    </location>
</feature>
<proteinExistence type="predicted"/>
<sequence length="263" mass="28917">MINSTFDVLPLWGTFALSLAIFFAATEIGFRIGLRRREHADFVESGSTGIVTGSILGLVSFLLAFTFGIAATNYSERRGVVLDEANSIGTAFLRADLLEAEDRSKLRELLAEYTRIRVEIIQPETKVAEYFSVIRASERLHSDMWQTVVAAARANPTPTHAVAVTAINDVIDIHTTRVAVGVRYAIPPSIWLALYVVSAIGLATTSYRFGVSFGRRSELLPGMVFAFASVITLITDLDNPRHGFLLSDQTPMQELLTSMSKEN</sequence>
<dbReference type="OrthoDB" id="272864at2"/>
<keyword evidence="3" id="KW-1185">Reference proteome</keyword>